<protein>
    <submittedName>
        <fullName evidence="1">Uncharacterized protein</fullName>
    </submittedName>
</protein>
<organism evidence="1 2">
    <name type="scientific">Granulicella sibirica</name>
    <dbReference type="NCBI Taxonomy" id="2479048"/>
    <lineage>
        <taxon>Bacteria</taxon>
        <taxon>Pseudomonadati</taxon>
        <taxon>Acidobacteriota</taxon>
        <taxon>Terriglobia</taxon>
        <taxon>Terriglobales</taxon>
        <taxon>Acidobacteriaceae</taxon>
        <taxon>Granulicella</taxon>
    </lineage>
</organism>
<reference evidence="1 2" key="1">
    <citation type="submission" date="2018-11" db="EMBL/GenBank/DDBJ databases">
        <authorList>
            <person name="Mardanov A.V."/>
            <person name="Ravin N.V."/>
            <person name="Dedysh S.N."/>
        </authorList>
    </citation>
    <scope>NUCLEOTIDE SEQUENCE [LARGE SCALE GENOMIC DNA]</scope>
    <source>
        <strain evidence="1 2">AF10</strain>
    </source>
</reference>
<comment type="caution">
    <text evidence="1">The sequence shown here is derived from an EMBL/GenBank/DDBJ whole genome shotgun (WGS) entry which is preliminary data.</text>
</comment>
<dbReference type="EMBL" id="RDSM01000004">
    <property type="protein sequence ID" value="RXH54461.1"/>
    <property type="molecule type" value="Genomic_DNA"/>
</dbReference>
<dbReference type="Proteomes" id="UP000289437">
    <property type="component" value="Unassembled WGS sequence"/>
</dbReference>
<sequence length="48" mass="5242">MLGTEHENSVLHRLKGCVRAGVRPATAIHESFWSGLVVTVDPAVGRWT</sequence>
<proteinExistence type="predicted"/>
<reference evidence="2" key="2">
    <citation type="submission" date="2019-02" db="EMBL/GenBank/DDBJ databases">
        <title>Granulicella sibirica sp. nov., a psychrotolerant acidobacterium isolated from an organic soil layer in forested tundra, West Siberia.</title>
        <authorList>
            <person name="Oshkin I.Y."/>
            <person name="Kulichevskaya I.S."/>
            <person name="Rijpstra W.I.C."/>
            <person name="Sinninghe Damste J.S."/>
            <person name="Rakitin A.L."/>
            <person name="Ravin N.V."/>
            <person name="Dedysh S.N."/>
        </authorList>
    </citation>
    <scope>NUCLEOTIDE SEQUENCE [LARGE SCALE GENOMIC DNA]</scope>
    <source>
        <strain evidence="2">AF10</strain>
    </source>
</reference>
<dbReference type="AlphaFoldDB" id="A0A4Q0SZ21"/>
<keyword evidence="2" id="KW-1185">Reference proteome</keyword>
<accession>A0A4Q0SZ21</accession>
<evidence type="ECO:0000313" key="2">
    <source>
        <dbReference type="Proteomes" id="UP000289437"/>
    </source>
</evidence>
<name>A0A4Q0SZ21_9BACT</name>
<evidence type="ECO:0000313" key="1">
    <source>
        <dbReference type="EMBL" id="RXH54461.1"/>
    </source>
</evidence>
<gene>
    <name evidence="1" type="ORF">GRAN_4757</name>
</gene>